<feature type="compositionally biased region" description="Basic and acidic residues" evidence="2">
    <location>
        <begin position="98"/>
        <end position="111"/>
    </location>
</feature>
<dbReference type="AlphaFoldDB" id="A0A8K1CD18"/>
<keyword evidence="1" id="KW-0175">Coiled coil</keyword>
<feature type="compositionally biased region" description="Acidic residues" evidence="2">
    <location>
        <begin position="128"/>
        <end position="139"/>
    </location>
</feature>
<feature type="compositionally biased region" description="Polar residues" evidence="2">
    <location>
        <begin position="216"/>
        <end position="227"/>
    </location>
</feature>
<evidence type="ECO:0000256" key="1">
    <source>
        <dbReference type="SAM" id="Coils"/>
    </source>
</evidence>
<proteinExistence type="predicted"/>
<feature type="region of interest" description="Disordered" evidence="2">
    <location>
        <begin position="766"/>
        <end position="795"/>
    </location>
</feature>
<evidence type="ECO:0000313" key="4">
    <source>
        <dbReference type="Proteomes" id="UP000794436"/>
    </source>
</evidence>
<protein>
    <submittedName>
        <fullName evidence="3">Uncharacterized protein</fullName>
    </submittedName>
</protein>
<evidence type="ECO:0000313" key="3">
    <source>
        <dbReference type="EMBL" id="TMW61164.1"/>
    </source>
</evidence>
<feature type="compositionally biased region" description="Basic and acidic residues" evidence="2">
    <location>
        <begin position="170"/>
        <end position="181"/>
    </location>
</feature>
<feature type="coiled-coil region" evidence="1">
    <location>
        <begin position="337"/>
        <end position="403"/>
    </location>
</feature>
<feature type="region of interest" description="Disordered" evidence="2">
    <location>
        <begin position="74"/>
        <end position="244"/>
    </location>
</feature>
<evidence type="ECO:0000256" key="2">
    <source>
        <dbReference type="SAM" id="MobiDB-lite"/>
    </source>
</evidence>
<feature type="compositionally biased region" description="Polar residues" evidence="2">
    <location>
        <begin position="113"/>
        <end position="123"/>
    </location>
</feature>
<comment type="caution">
    <text evidence="3">The sequence shown here is derived from an EMBL/GenBank/DDBJ whole genome shotgun (WGS) entry which is preliminary data.</text>
</comment>
<name>A0A8K1CD18_PYTOL</name>
<feature type="compositionally biased region" description="Low complexity" evidence="2">
    <location>
        <begin position="189"/>
        <end position="203"/>
    </location>
</feature>
<dbReference type="OrthoDB" id="74375at2759"/>
<dbReference type="PANTHER" id="PTHR21694:SF18">
    <property type="entry name" value="COILED-COIL DOMAIN-CONTAINING PROTEIN 63"/>
    <property type="match status" value="1"/>
</dbReference>
<keyword evidence="4" id="KW-1185">Reference proteome</keyword>
<sequence length="831" mass="93135">MTSSPDGRSSFSTRFFASDGIPEYNALLDQHLGKRREFLLGNRKSLQLLQQTGAIARVETSTENPNQYVVFMHDKREAQRGRRRPRIATTHDAYGVRGQRDGTRNDGDGYRRSGSTPTLPSATRQRDEDEEEEDDDDEEQQRVMSSKANDLRRRAADLKSMGRSVSTTALHDKPTHLDALPRSRKRVESSLASADDLASSPPSTLIEHLRRRRTSQGEGSLLFSSRYDSNRDFPPKKAAATPVKDQRSVVERLMESDATYQLQIRTLRDEMTVLENEKSFFDTQIAKMRKKLRGVNAVKENDAAVAHCSAIMQHRLAKAEEEYMKLVTGQQQVRTEIDTVRRELIAMRKVVKKLESDMHDVAEANAAVEDRIRASKAVRNELAEELIELERRAELEAEEQRLKLPPEENVVVDAETLMSAVVLPPKDVPQPRRRRTTAVLIDGSPLANLRRMLSTDRFMLGPGSDPSMANTKPLLPFRKAFTVIQQTLGLSLGPDSFAEHFEETEVQLLSKHKANVLLQDEVNALEKEFDGLLHEGNMRRATLHGSREASWVQQAELQSRIDAVVARIESYNELRERRNQEHLRLRNIMQHCLETLHAEKLVSRQESLGGPVLLSELTSPAMLEALQKKMTEVAISLKLKHNNQPGSTSAREANERIPRTQRNSSIFGSNKGKNGRRSNFFLKHEADEKIVLGPREPSGSALTAILSRVQPPTAESAQALTEKHGARMKHLHLSLSRVIAPEHNTKPPRKLTLSRSLSIRAGKRSTTLMVGSSSRRLPVGPSPGASPSKSNLPLLSALKRNQSSISEASDGFLQPDDVLARVVDGTDELEE</sequence>
<reference evidence="3" key="1">
    <citation type="submission" date="2019-03" db="EMBL/GenBank/DDBJ databases">
        <title>Long read genome sequence of the mycoparasitic Pythium oligandrum ATCC 38472 isolated from sugarbeet rhizosphere.</title>
        <authorList>
            <person name="Gaulin E."/>
        </authorList>
    </citation>
    <scope>NUCLEOTIDE SEQUENCE</scope>
    <source>
        <strain evidence="3">ATCC 38472_TT</strain>
    </source>
</reference>
<feature type="compositionally biased region" description="Polar residues" evidence="2">
    <location>
        <begin position="785"/>
        <end position="795"/>
    </location>
</feature>
<gene>
    <name evidence="3" type="ORF">Poli38472_013627</name>
</gene>
<dbReference type="PANTHER" id="PTHR21694">
    <property type="entry name" value="COILED-COIL DOMAIN-CONTAINING PROTEIN 63"/>
    <property type="match status" value="1"/>
</dbReference>
<accession>A0A8K1CD18</accession>
<dbReference type="EMBL" id="SPLM01000077">
    <property type="protein sequence ID" value="TMW61164.1"/>
    <property type="molecule type" value="Genomic_DNA"/>
</dbReference>
<feature type="compositionally biased region" description="Polar residues" evidence="2">
    <location>
        <begin position="766"/>
        <end position="775"/>
    </location>
</feature>
<organism evidence="3 4">
    <name type="scientific">Pythium oligandrum</name>
    <name type="common">Mycoparasitic fungus</name>
    <dbReference type="NCBI Taxonomy" id="41045"/>
    <lineage>
        <taxon>Eukaryota</taxon>
        <taxon>Sar</taxon>
        <taxon>Stramenopiles</taxon>
        <taxon>Oomycota</taxon>
        <taxon>Peronosporomycetes</taxon>
        <taxon>Pythiales</taxon>
        <taxon>Pythiaceae</taxon>
        <taxon>Pythium</taxon>
    </lineage>
</organism>
<dbReference type="Proteomes" id="UP000794436">
    <property type="component" value="Unassembled WGS sequence"/>
</dbReference>
<dbReference type="InterPro" id="IPR051876">
    <property type="entry name" value="ODA-DC/CCD"/>
</dbReference>